<dbReference type="PATRIC" id="fig|172049.5.peg.679"/>
<dbReference type="Gene3D" id="3.40.1520.10">
    <property type="entry name" value="Ta1353-like"/>
    <property type="match status" value="1"/>
</dbReference>
<evidence type="ECO:0000313" key="2">
    <source>
        <dbReference type="Proteomes" id="UP000053911"/>
    </source>
</evidence>
<comment type="caution">
    <text evidence="1">The sequence shown here is derived from an EMBL/GenBank/DDBJ whole genome shotgun (WGS) entry which is preliminary data.</text>
</comment>
<accession>A0A101END5</accession>
<dbReference type="InterPro" id="IPR007153">
    <property type="entry name" value="Adenosine_kinase"/>
</dbReference>
<dbReference type="AlphaFoldDB" id="A0A101END5"/>
<gene>
    <name evidence="1" type="ORF">XD54_0215</name>
</gene>
<dbReference type="SUPFAM" id="SSF103165">
    <property type="entry name" value="Ta1353-like"/>
    <property type="match status" value="1"/>
</dbReference>
<reference evidence="2" key="1">
    <citation type="journal article" date="2015" name="MBio">
        <title>Genome-Resolved Metagenomic Analysis Reveals Roles for Candidate Phyla and Other Microbial Community Members in Biogeochemical Transformations in Oil Reservoirs.</title>
        <authorList>
            <person name="Hu P."/>
            <person name="Tom L."/>
            <person name="Singh A."/>
            <person name="Thomas B.C."/>
            <person name="Baker B.J."/>
            <person name="Piceno Y.M."/>
            <person name="Andersen G.L."/>
            <person name="Banfield J.F."/>
        </authorList>
    </citation>
    <scope>NUCLEOTIDE SEQUENCE [LARGE SCALE GENOMIC DNA]</scope>
</reference>
<evidence type="ECO:0000313" key="1">
    <source>
        <dbReference type="EMBL" id="KUK18485.1"/>
    </source>
</evidence>
<dbReference type="Pfam" id="PF04008">
    <property type="entry name" value="Adenosine_kin"/>
    <property type="match status" value="1"/>
</dbReference>
<name>A0A101END5_9EURY</name>
<dbReference type="PANTHER" id="PTHR36155:SF1">
    <property type="entry name" value="BLL5354 PROTEIN"/>
    <property type="match status" value="1"/>
</dbReference>
<dbReference type="Proteomes" id="UP000053911">
    <property type="component" value="Unassembled WGS sequence"/>
</dbReference>
<sequence length="187" mass="20597">MVRFQRNDVQKSFMLRMTCNIGVDIMVKIEVVNVEKPEGVECIIGQGNFSIFTVDDLARALLTAVPGIKFGIAMNEAKPQLTRYTGNDKELEELAAKNAVNIGAGHVFVIVMKNAFPINVLNTVKNHPAVVMVYGASENPLQVIIAETELGRAVLGIVDGKAANKIENNEQKKERRELVEKIGYTID</sequence>
<dbReference type="InterPro" id="IPR036902">
    <property type="entry name" value="Ta1353-like_sf"/>
</dbReference>
<proteinExistence type="predicted"/>
<dbReference type="PANTHER" id="PTHR36155">
    <property type="entry name" value="BLL5354 PROTEIN"/>
    <property type="match status" value="1"/>
</dbReference>
<dbReference type="EMBL" id="LGFD01000003">
    <property type="protein sequence ID" value="KUK18485.1"/>
    <property type="molecule type" value="Genomic_DNA"/>
</dbReference>
<protein>
    <submittedName>
        <fullName evidence="1">Adenosine_kin domain protein</fullName>
    </submittedName>
</protein>
<organism evidence="1 2">
    <name type="scientific">Thermococcus sibiricus</name>
    <dbReference type="NCBI Taxonomy" id="172049"/>
    <lineage>
        <taxon>Archaea</taxon>
        <taxon>Methanobacteriati</taxon>
        <taxon>Methanobacteriota</taxon>
        <taxon>Thermococci</taxon>
        <taxon>Thermococcales</taxon>
        <taxon>Thermococcaceae</taxon>
        <taxon>Thermococcus</taxon>
    </lineage>
</organism>